<proteinExistence type="predicted"/>
<accession>A0A3P3XMJ2</accession>
<sequence length="31" mass="3729">MGRYAAEKVSRRILYGSDFMVNLFKVRSYRD</sequence>
<gene>
    <name evidence="1" type="ORF">SPIRO4BDMA_40090</name>
</gene>
<name>A0A3P3XMJ2_9SPIR</name>
<evidence type="ECO:0000313" key="1">
    <source>
        <dbReference type="EMBL" id="SLM17521.1"/>
    </source>
</evidence>
<protein>
    <submittedName>
        <fullName evidence="1">Uncharacterized protein</fullName>
    </submittedName>
</protein>
<reference evidence="1" key="1">
    <citation type="submission" date="2017-02" db="EMBL/GenBank/DDBJ databases">
        <authorList>
            <person name="Regsiter A."/>
            <person name="William W."/>
        </authorList>
    </citation>
    <scope>NUCLEOTIDE SEQUENCE</scope>
    <source>
        <strain evidence="1">BdmA 4</strain>
    </source>
</reference>
<dbReference type="AlphaFoldDB" id="A0A3P3XMJ2"/>
<dbReference type="EMBL" id="FWDO01000004">
    <property type="protein sequence ID" value="SLM17521.1"/>
    <property type="molecule type" value="Genomic_DNA"/>
</dbReference>
<organism evidence="1">
    <name type="scientific">uncultured spirochete</name>
    <dbReference type="NCBI Taxonomy" id="156406"/>
    <lineage>
        <taxon>Bacteria</taxon>
        <taxon>Pseudomonadati</taxon>
        <taxon>Spirochaetota</taxon>
        <taxon>Spirochaetia</taxon>
        <taxon>Spirochaetales</taxon>
        <taxon>environmental samples</taxon>
    </lineage>
</organism>